<organism evidence="2 3">
    <name type="scientific">Cellulophaga baltica</name>
    <dbReference type="NCBI Taxonomy" id="76594"/>
    <lineage>
        <taxon>Bacteria</taxon>
        <taxon>Pseudomonadati</taxon>
        <taxon>Bacteroidota</taxon>
        <taxon>Flavobacteriia</taxon>
        <taxon>Flavobacteriales</taxon>
        <taxon>Flavobacteriaceae</taxon>
        <taxon>Cellulophaga</taxon>
    </lineage>
</organism>
<dbReference type="eggNOG" id="ENOG502Z81J">
    <property type="taxonomic scope" value="Bacteria"/>
</dbReference>
<feature type="transmembrane region" description="Helical" evidence="1">
    <location>
        <begin position="46"/>
        <end position="69"/>
    </location>
</feature>
<dbReference type="AlphaFoldDB" id="A0A1G7ISX7"/>
<evidence type="ECO:0000256" key="1">
    <source>
        <dbReference type="SAM" id="Phobius"/>
    </source>
</evidence>
<dbReference type="EMBL" id="FNBD01000008">
    <property type="protein sequence ID" value="SDF15820.1"/>
    <property type="molecule type" value="Genomic_DNA"/>
</dbReference>
<dbReference type="Proteomes" id="UP000182114">
    <property type="component" value="Unassembled WGS sequence"/>
</dbReference>
<evidence type="ECO:0000313" key="3">
    <source>
        <dbReference type="Proteomes" id="UP000182114"/>
    </source>
</evidence>
<name>A0A1G7ISX7_9FLAO</name>
<proteinExistence type="predicted"/>
<evidence type="ECO:0000313" key="2">
    <source>
        <dbReference type="EMBL" id="SDF15820.1"/>
    </source>
</evidence>
<protein>
    <submittedName>
        <fullName evidence="2">Uncharacterized protein</fullName>
    </submittedName>
</protein>
<gene>
    <name evidence="2" type="ORF">SAMN04487992_10816</name>
</gene>
<accession>A0A1G7ISX7</accession>
<dbReference type="InterPro" id="IPR009045">
    <property type="entry name" value="Zn_M74/Hedgehog-like"/>
</dbReference>
<keyword evidence="3" id="KW-1185">Reference proteome</keyword>
<reference evidence="3" key="1">
    <citation type="submission" date="2016-10" db="EMBL/GenBank/DDBJ databases">
        <authorList>
            <person name="Varghese N."/>
            <person name="Submissions S."/>
        </authorList>
    </citation>
    <scope>NUCLEOTIDE SEQUENCE [LARGE SCALE GENOMIC DNA]</scope>
    <source>
        <strain evidence="3">DSM 24729</strain>
    </source>
</reference>
<dbReference type="Gene3D" id="3.30.1380.10">
    <property type="match status" value="1"/>
</dbReference>
<feature type="transmembrane region" description="Helical" evidence="1">
    <location>
        <begin position="12"/>
        <end position="34"/>
    </location>
</feature>
<keyword evidence="1" id="KW-0472">Membrane</keyword>
<dbReference type="RefSeq" id="WP_074538770.1">
    <property type="nucleotide sequence ID" value="NZ_FNBD01000008.1"/>
</dbReference>
<keyword evidence="1" id="KW-0812">Transmembrane</keyword>
<sequence>MKHFFTITLQIILFTLLTVITQIGGLIYIFSLIISKKWRIPVKFKTAAIFLGLYLMATLLLVPIIAPLFGREKIVNSEKIRPTNYMTVLLNRNYVVPELNKLLLHTATALADTPIKISYLDANFPFLNKFPLLPHLSHNDGKKIDLSLVYETPEGIIVNQKKSVSGYGAFVAPKPEEYNQIENCLTNGYFQYDYPKYLTLGSINASLVFSEKGTKELMQAILQNETLGKLFIEPHLKTRMDLKHKKIRYHGCRAVRHDDHIHIQLK</sequence>
<keyword evidence="1" id="KW-1133">Transmembrane helix</keyword>